<dbReference type="SUPFAM" id="SSF56112">
    <property type="entry name" value="Protein kinase-like (PK-like)"/>
    <property type="match status" value="1"/>
</dbReference>
<feature type="domain" description="Protein kinase" evidence="2">
    <location>
        <begin position="116"/>
        <end position="431"/>
    </location>
</feature>
<name>G3HFQ5_CRIGR</name>
<dbReference type="GO" id="GO:0005524">
    <property type="term" value="F:ATP binding"/>
    <property type="evidence" value="ECO:0007669"/>
    <property type="project" value="InterPro"/>
</dbReference>
<dbReference type="Pfam" id="PF04212">
    <property type="entry name" value="MIT"/>
    <property type="match status" value="1"/>
</dbReference>
<dbReference type="SMART" id="SM00745">
    <property type="entry name" value="MIT"/>
    <property type="match status" value="1"/>
</dbReference>
<dbReference type="PANTHER" id="PTHR15508:SF4">
    <property type="entry name" value="RIBOSOMAL PROTEIN S6 KINASE-LIKE 1"/>
    <property type="match status" value="1"/>
</dbReference>
<dbReference type="EMBL" id="JH000334">
    <property type="protein sequence ID" value="EGW02788.1"/>
    <property type="molecule type" value="Genomic_DNA"/>
</dbReference>
<keyword evidence="3" id="KW-0418">Kinase</keyword>
<dbReference type="Gene3D" id="1.10.510.10">
    <property type="entry name" value="Transferase(Phosphotransferase) domain 1"/>
    <property type="match status" value="1"/>
</dbReference>
<dbReference type="AlphaFoldDB" id="G3HFQ5"/>
<evidence type="ECO:0000313" key="3">
    <source>
        <dbReference type="EMBL" id="EGW02788.1"/>
    </source>
</evidence>
<dbReference type="Proteomes" id="UP000001075">
    <property type="component" value="Unassembled WGS sequence"/>
</dbReference>
<evidence type="ECO:0000259" key="2">
    <source>
        <dbReference type="PROSITE" id="PS50011"/>
    </source>
</evidence>
<feature type="region of interest" description="Disordered" evidence="1">
    <location>
        <begin position="252"/>
        <end position="300"/>
    </location>
</feature>
<dbReference type="PANTHER" id="PTHR15508">
    <property type="entry name" value="RIBOSOMAL PROTEIN S6 KINASE"/>
    <property type="match status" value="1"/>
</dbReference>
<dbReference type="CDD" id="cd02677">
    <property type="entry name" value="MIT_SNX15"/>
    <property type="match status" value="1"/>
</dbReference>
<dbReference type="PaxDb" id="10029-XP_007626785.1"/>
<dbReference type="InterPro" id="IPR011009">
    <property type="entry name" value="Kinase-like_dom_sf"/>
</dbReference>
<keyword evidence="3" id="KW-0808">Transferase</keyword>
<organism evidence="3 4">
    <name type="scientific">Cricetulus griseus</name>
    <name type="common">Chinese hamster</name>
    <name type="synonym">Cricetulus barabensis griseus</name>
    <dbReference type="NCBI Taxonomy" id="10029"/>
    <lineage>
        <taxon>Eukaryota</taxon>
        <taxon>Metazoa</taxon>
        <taxon>Chordata</taxon>
        <taxon>Craniata</taxon>
        <taxon>Vertebrata</taxon>
        <taxon>Euteleostomi</taxon>
        <taxon>Mammalia</taxon>
        <taxon>Eutheria</taxon>
        <taxon>Euarchontoglires</taxon>
        <taxon>Glires</taxon>
        <taxon>Rodentia</taxon>
        <taxon>Myomorpha</taxon>
        <taxon>Muroidea</taxon>
        <taxon>Cricetidae</taxon>
        <taxon>Cricetinae</taxon>
        <taxon>Cricetulus</taxon>
    </lineage>
</organism>
<gene>
    <name evidence="3" type="ORF">I79_009419</name>
</gene>
<dbReference type="GO" id="GO:0004672">
    <property type="term" value="F:protein kinase activity"/>
    <property type="evidence" value="ECO:0007669"/>
    <property type="project" value="InterPro"/>
</dbReference>
<evidence type="ECO:0000313" key="4">
    <source>
        <dbReference type="Proteomes" id="UP000001075"/>
    </source>
</evidence>
<dbReference type="eggNOG" id="KOG0603">
    <property type="taxonomic scope" value="Eukaryota"/>
</dbReference>
<sequence>MSLVACECPPGPGLELEPCSRARSQACMYLGQIRNRVATGTSDMAKRDYLVDAATQIRLALERDVSEDYEAAFNHYQNGVDVLLRGVHVDPNKERCEAVKLKITKYLRRAEEIFNCHLQRTLGSGAGPSTGFSSLRLRPIRTLSSALEQLRGCRVVGIIEKSLPRCHMVSQERLTVIPHGVPYMTKLLRYFVSEDSIFLHLEHVQGGTLWSHLLSQARFQYSGLKSGSAQDKSKFRLNTSFCLMTPAKLSPGHTLGQDRVPVEPPWTSQSLPPAKEMPPHQLQEEADSEPSARTSPFCSSNLTEAPCGRLRSQVRRAGQNSNLAPNRKLHWVREGADRVLGAYGRGRGQNPPSANRASLGCGRAVWSLREEQVKQWAAELLVALEALHEQGVLCRDLNPRNLLLDQAEALSLGLPFWGTPLGPVLGMAFSL</sequence>
<evidence type="ECO:0000256" key="1">
    <source>
        <dbReference type="SAM" id="MobiDB-lite"/>
    </source>
</evidence>
<dbReference type="SUPFAM" id="SSF116846">
    <property type="entry name" value="MIT domain"/>
    <property type="match status" value="1"/>
</dbReference>
<reference evidence="4" key="1">
    <citation type="journal article" date="2011" name="Nat. Biotechnol.">
        <title>The genomic sequence of the Chinese hamster ovary (CHO)-K1 cell line.</title>
        <authorList>
            <person name="Xu X."/>
            <person name="Nagarajan H."/>
            <person name="Lewis N.E."/>
            <person name="Pan S."/>
            <person name="Cai Z."/>
            <person name="Liu X."/>
            <person name="Chen W."/>
            <person name="Xie M."/>
            <person name="Wang W."/>
            <person name="Hammond S."/>
            <person name="Andersen M.R."/>
            <person name="Neff N."/>
            <person name="Passarelli B."/>
            <person name="Koh W."/>
            <person name="Fan H.C."/>
            <person name="Wang J."/>
            <person name="Gui Y."/>
            <person name="Lee K.H."/>
            <person name="Betenbaugh M.J."/>
            <person name="Quake S.R."/>
            <person name="Famili I."/>
            <person name="Palsson B.O."/>
            <person name="Wang J."/>
        </authorList>
    </citation>
    <scope>NUCLEOTIDE SEQUENCE [LARGE SCALE GENOMIC DNA]</scope>
    <source>
        <strain evidence="4">CHO K1 cell line</strain>
    </source>
</reference>
<dbReference type="PROSITE" id="PS50011">
    <property type="entry name" value="PROTEIN_KINASE_DOM"/>
    <property type="match status" value="1"/>
</dbReference>
<dbReference type="InterPro" id="IPR000719">
    <property type="entry name" value="Prot_kinase_dom"/>
</dbReference>
<dbReference type="InterPro" id="IPR051866">
    <property type="entry name" value="Intracell_Sig-Traffick_Protein"/>
</dbReference>
<proteinExistence type="predicted"/>
<dbReference type="Gene3D" id="1.20.58.80">
    <property type="entry name" value="Phosphotransferase system, lactose/cellobiose-type IIA subunit"/>
    <property type="match status" value="1"/>
</dbReference>
<feature type="compositionally biased region" description="Polar residues" evidence="1">
    <location>
        <begin position="291"/>
        <end position="300"/>
    </location>
</feature>
<dbReference type="InterPro" id="IPR007330">
    <property type="entry name" value="MIT_dom"/>
</dbReference>
<dbReference type="STRING" id="10029.G3HFQ5"/>
<dbReference type="InterPro" id="IPR036181">
    <property type="entry name" value="MIT_dom_sf"/>
</dbReference>
<dbReference type="InParanoid" id="G3HFQ5"/>
<dbReference type="FunCoup" id="G3HFQ5">
    <property type="interactions" value="29"/>
</dbReference>
<protein>
    <submittedName>
        <fullName evidence="3">Ribosomal protein S6 kinase-like 1</fullName>
    </submittedName>
</protein>
<accession>G3HFQ5</accession>